<dbReference type="PROSITE" id="PS50931">
    <property type="entry name" value="HTH_LYSR"/>
    <property type="match status" value="1"/>
</dbReference>
<dbReference type="Proteomes" id="UP001056500">
    <property type="component" value="Chromosome"/>
</dbReference>
<dbReference type="InterPro" id="IPR000847">
    <property type="entry name" value="LysR_HTH_N"/>
</dbReference>
<dbReference type="Gene3D" id="3.40.190.10">
    <property type="entry name" value="Periplasmic binding protein-like II"/>
    <property type="match status" value="2"/>
</dbReference>
<feature type="domain" description="HTH lysR-type" evidence="5">
    <location>
        <begin position="1"/>
        <end position="58"/>
    </location>
</feature>
<dbReference type="PRINTS" id="PR00039">
    <property type="entry name" value="HTHLYSR"/>
</dbReference>
<dbReference type="InterPro" id="IPR036388">
    <property type="entry name" value="WH-like_DNA-bd_sf"/>
</dbReference>
<dbReference type="InterPro" id="IPR005119">
    <property type="entry name" value="LysR_subst-bd"/>
</dbReference>
<evidence type="ECO:0000256" key="3">
    <source>
        <dbReference type="ARBA" id="ARBA00023125"/>
    </source>
</evidence>
<dbReference type="CDD" id="cd05466">
    <property type="entry name" value="PBP2_LTTR_substrate"/>
    <property type="match status" value="1"/>
</dbReference>
<accession>A0ABY4WD56</accession>
<evidence type="ECO:0000256" key="2">
    <source>
        <dbReference type="ARBA" id="ARBA00023015"/>
    </source>
</evidence>
<evidence type="ECO:0000256" key="1">
    <source>
        <dbReference type="ARBA" id="ARBA00009437"/>
    </source>
</evidence>
<dbReference type="PANTHER" id="PTHR30419:SF24">
    <property type="entry name" value="HTH-TYPE TRANSCRIPTIONAL REGULATOR CZCR"/>
    <property type="match status" value="1"/>
</dbReference>
<gene>
    <name evidence="6" type="ORF">NDK47_23225</name>
</gene>
<proteinExistence type="inferred from homology"/>
<dbReference type="SUPFAM" id="SSF46785">
    <property type="entry name" value="Winged helix' DNA-binding domain"/>
    <property type="match status" value="1"/>
</dbReference>
<dbReference type="Gene3D" id="1.10.10.10">
    <property type="entry name" value="Winged helix-like DNA-binding domain superfamily/Winged helix DNA-binding domain"/>
    <property type="match status" value="1"/>
</dbReference>
<comment type="similarity">
    <text evidence="1">Belongs to the LysR transcriptional regulatory family.</text>
</comment>
<evidence type="ECO:0000313" key="7">
    <source>
        <dbReference type="Proteomes" id="UP001056500"/>
    </source>
</evidence>
<reference evidence="6" key="1">
    <citation type="submission" date="2022-06" db="EMBL/GenBank/DDBJ databases">
        <title>Genome sequencing of Brevibacillus sp. BB3-R1.</title>
        <authorList>
            <person name="Heo J."/>
            <person name="Lee D."/>
            <person name="Won M."/>
            <person name="Han B.-H."/>
            <person name="Hong S.-B."/>
            <person name="Kwon S.-W."/>
        </authorList>
    </citation>
    <scope>NUCLEOTIDE SEQUENCE</scope>
    <source>
        <strain evidence="6">BB3-R1</strain>
    </source>
</reference>
<evidence type="ECO:0000256" key="4">
    <source>
        <dbReference type="ARBA" id="ARBA00023163"/>
    </source>
</evidence>
<dbReference type="Pfam" id="PF00126">
    <property type="entry name" value="HTH_1"/>
    <property type="match status" value="1"/>
</dbReference>
<keyword evidence="4" id="KW-0804">Transcription</keyword>
<dbReference type="InterPro" id="IPR036390">
    <property type="entry name" value="WH_DNA-bd_sf"/>
</dbReference>
<evidence type="ECO:0000259" key="5">
    <source>
        <dbReference type="PROSITE" id="PS50931"/>
    </source>
</evidence>
<evidence type="ECO:0000313" key="6">
    <source>
        <dbReference type="EMBL" id="USG65002.1"/>
    </source>
</evidence>
<dbReference type="RefSeq" id="WP_251872109.1">
    <property type="nucleotide sequence ID" value="NZ_CP098755.1"/>
</dbReference>
<organism evidence="6 7">
    <name type="scientific">Brevibacillus ruminantium</name>
    <dbReference type="NCBI Taxonomy" id="2950604"/>
    <lineage>
        <taxon>Bacteria</taxon>
        <taxon>Bacillati</taxon>
        <taxon>Bacillota</taxon>
        <taxon>Bacilli</taxon>
        <taxon>Bacillales</taxon>
        <taxon>Paenibacillaceae</taxon>
        <taxon>Brevibacillus</taxon>
    </lineage>
</organism>
<sequence>MTLAQLQVFIAVAEAKSFTRAADTLSFTQSAVSQMILSLEKELGVPLFNRGRKGVSTTAIGERMLKQAREILQIISCMKQEASASKGIETGTLRIGSIHTVSTRLLPCLIGSFRKLYPQVEIVLFEGEYAEVNSWITSSVVDVAFTTKPAPEMDYTRLTRDEMMVFVPEDHPLRHEPSLTFSQIQDKCFLMPKDECIKKLLLDHGLASTITLEVRDVTTLLAMVQEWVGVTILPELYMPETLPRVVAIPLRPAITRELVIATRSFDQISPVAAEFILHTQHYLNMHGPAPAP</sequence>
<dbReference type="InterPro" id="IPR050950">
    <property type="entry name" value="HTH-type_LysR_regulators"/>
</dbReference>
<keyword evidence="7" id="KW-1185">Reference proteome</keyword>
<dbReference type="Pfam" id="PF03466">
    <property type="entry name" value="LysR_substrate"/>
    <property type="match status" value="1"/>
</dbReference>
<dbReference type="PANTHER" id="PTHR30419">
    <property type="entry name" value="HTH-TYPE TRANSCRIPTIONAL REGULATOR YBHD"/>
    <property type="match status" value="1"/>
</dbReference>
<keyword evidence="2" id="KW-0805">Transcription regulation</keyword>
<keyword evidence="3" id="KW-0238">DNA-binding</keyword>
<dbReference type="SUPFAM" id="SSF53850">
    <property type="entry name" value="Periplasmic binding protein-like II"/>
    <property type="match status" value="1"/>
</dbReference>
<dbReference type="EMBL" id="CP098755">
    <property type="protein sequence ID" value="USG65002.1"/>
    <property type="molecule type" value="Genomic_DNA"/>
</dbReference>
<name>A0ABY4WD56_9BACL</name>
<protein>
    <submittedName>
        <fullName evidence="6">LysR family transcriptional regulator</fullName>
    </submittedName>
</protein>